<evidence type="ECO:0000256" key="2">
    <source>
        <dbReference type="SAM" id="Phobius"/>
    </source>
</evidence>
<evidence type="ECO:0000256" key="1">
    <source>
        <dbReference type="SAM" id="MobiDB-lite"/>
    </source>
</evidence>
<dbReference type="EMBL" id="QYUN01000002">
    <property type="protein sequence ID" value="RJG05811.1"/>
    <property type="molecule type" value="Genomic_DNA"/>
</dbReference>
<feature type="region of interest" description="Disordered" evidence="1">
    <location>
        <begin position="579"/>
        <end position="598"/>
    </location>
</feature>
<keyword evidence="4" id="KW-1185">Reference proteome</keyword>
<accession>A0A418X044</accession>
<gene>
    <name evidence="3" type="ORF">D3870_07075</name>
</gene>
<protein>
    <recommendedName>
        <fullName evidence="5">Type III secretion system effector protein</fullName>
    </recommendedName>
</protein>
<evidence type="ECO:0000313" key="4">
    <source>
        <dbReference type="Proteomes" id="UP000285190"/>
    </source>
</evidence>
<feature type="transmembrane region" description="Helical" evidence="2">
    <location>
        <begin position="372"/>
        <end position="395"/>
    </location>
</feature>
<feature type="compositionally biased region" description="Basic and acidic residues" evidence="1">
    <location>
        <begin position="16"/>
        <end position="27"/>
    </location>
</feature>
<sequence length="795" mass="87572">MRRRLYDLVRIRRDDHAEPSVPTRDDLQTDNQFQPDNQVNAPHLNLDENRLLNISRADLSDLLPALYGTAQNLANLGNNALSATYQQLADQAKQLADAPLESLKAQFLPADALNLGLSSSISAVVLPLAFIALRAGIRDTRKAIESNEKLNAREQLTQNYVRNLKALADDAARGNLHPLLGRYIHLGEQQAELLRFAKSMNKLSGVISASSATSSAIVIMHAGEELVAKGILGVEHGFNAAQLGTTAAGAATGLSIAGTLALTPLYGIASTAMASTLTYKSVKKQKNFRAGKEKVDAFLRNEINAESVRDQRYRRFLQTKLSQRAKFFRTNVISNSGFLAGSIVYTGTSIAKMAIVAAAMTGAGVAAANPVGASALLAMGIVGGLVMGAGSLKFLHSNSRQNRYDHYLIADDLELEREFLHVVDIMHPDGKSRGFGMRAHFYALISAREYRRQGLLAEIAEVNNKSYKPVHYSTDGVTLPPRQKADGSAWKKNIQARLDTELVRMKGFLKGKPRQAKEDARKEWGNKSDMLTSWPVQRWLENPANFPRQIDFMKAETRAQLAYLEEKMAARGEVFRRFGSNTGTAGEQSRPQGASQEENGNQLSALINDFLTGQENAAQRDALLVERGQTLMESLDRIKEAGEQTPDAQALEKLKSDFLHLQTGDVPDSAESAADTPQATDHLFAKFLRRESPKRYRDLRGILIETEIFAAKLRSRAEMEPVLARESSETPITPAVGTHEPELPPELPIHRQFMAGKDRSSAPQPSPSPEEKDVQKWLANFIDGDPDLKKFFRTE</sequence>
<name>A0A418X044_9BURK</name>
<dbReference type="Proteomes" id="UP000285190">
    <property type="component" value="Unassembled WGS sequence"/>
</dbReference>
<evidence type="ECO:0008006" key="5">
    <source>
        <dbReference type="Google" id="ProtNLM"/>
    </source>
</evidence>
<feature type="transmembrane region" description="Helical" evidence="2">
    <location>
        <begin position="112"/>
        <end position="133"/>
    </location>
</feature>
<evidence type="ECO:0000313" key="3">
    <source>
        <dbReference type="EMBL" id="RJG05811.1"/>
    </source>
</evidence>
<reference evidence="3 4" key="1">
    <citation type="submission" date="2018-09" db="EMBL/GenBank/DDBJ databases">
        <authorList>
            <person name="Zhu H."/>
        </authorList>
    </citation>
    <scope>NUCLEOTIDE SEQUENCE [LARGE SCALE GENOMIC DNA]</scope>
    <source>
        <strain evidence="3 4">K2R10-39</strain>
    </source>
</reference>
<keyword evidence="2" id="KW-0472">Membrane</keyword>
<feature type="compositionally biased region" description="Polar residues" evidence="1">
    <location>
        <begin position="29"/>
        <end position="40"/>
    </location>
</feature>
<dbReference type="AlphaFoldDB" id="A0A418X044"/>
<proteinExistence type="predicted"/>
<feature type="region of interest" description="Disordered" evidence="1">
    <location>
        <begin position="16"/>
        <end position="41"/>
    </location>
</feature>
<keyword evidence="2" id="KW-0812">Transmembrane</keyword>
<keyword evidence="2" id="KW-1133">Transmembrane helix</keyword>
<organism evidence="3 4">
    <name type="scientific">Noviherbaspirillum cavernae</name>
    <dbReference type="NCBI Taxonomy" id="2320862"/>
    <lineage>
        <taxon>Bacteria</taxon>
        <taxon>Pseudomonadati</taxon>
        <taxon>Pseudomonadota</taxon>
        <taxon>Betaproteobacteria</taxon>
        <taxon>Burkholderiales</taxon>
        <taxon>Oxalobacteraceae</taxon>
        <taxon>Noviherbaspirillum</taxon>
    </lineage>
</organism>
<feature type="region of interest" description="Disordered" evidence="1">
    <location>
        <begin position="721"/>
        <end position="774"/>
    </location>
</feature>
<feature type="transmembrane region" description="Helical" evidence="2">
    <location>
        <begin position="338"/>
        <end position="360"/>
    </location>
</feature>
<comment type="caution">
    <text evidence="3">The sequence shown here is derived from an EMBL/GenBank/DDBJ whole genome shotgun (WGS) entry which is preliminary data.</text>
</comment>